<dbReference type="InterPro" id="IPR000160">
    <property type="entry name" value="GGDEF_dom"/>
</dbReference>
<dbReference type="Gene3D" id="3.30.450.20">
    <property type="entry name" value="PAS domain"/>
    <property type="match status" value="1"/>
</dbReference>
<evidence type="ECO:0000259" key="1">
    <source>
        <dbReference type="PROSITE" id="PS50112"/>
    </source>
</evidence>
<dbReference type="SMART" id="SM00267">
    <property type="entry name" value="GGDEF"/>
    <property type="match status" value="1"/>
</dbReference>
<dbReference type="AlphaFoldDB" id="A0A151JJZ8"/>
<dbReference type="PANTHER" id="PTHR46663">
    <property type="entry name" value="DIGUANYLATE CYCLASE DGCT-RELATED"/>
    <property type="match status" value="1"/>
</dbReference>
<dbReference type="CDD" id="cd00130">
    <property type="entry name" value="PAS"/>
    <property type="match status" value="1"/>
</dbReference>
<dbReference type="SMART" id="SM00091">
    <property type="entry name" value="PAS"/>
    <property type="match status" value="2"/>
</dbReference>
<dbReference type="SUPFAM" id="SSF55785">
    <property type="entry name" value="PYP-like sensor domain (PAS domain)"/>
    <property type="match status" value="1"/>
</dbReference>
<evidence type="ECO:0008006" key="5">
    <source>
        <dbReference type="Google" id="ProtNLM"/>
    </source>
</evidence>
<dbReference type="Proteomes" id="UP000075349">
    <property type="component" value="Unassembled WGS sequence"/>
</dbReference>
<dbReference type="Pfam" id="PF13426">
    <property type="entry name" value="PAS_9"/>
    <property type="match status" value="1"/>
</dbReference>
<protein>
    <recommendedName>
        <fullName evidence="5">Diguanylate cyclase</fullName>
    </recommendedName>
</protein>
<evidence type="ECO:0000313" key="3">
    <source>
        <dbReference type="EMBL" id="KYN26164.1"/>
    </source>
</evidence>
<dbReference type="PROSITE" id="PS50887">
    <property type="entry name" value="GGDEF"/>
    <property type="match status" value="1"/>
</dbReference>
<organism evidence="3 4">
    <name type="scientific">Vibrio cidicii</name>
    <dbReference type="NCBI Taxonomy" id="1763883"/>
    <lineage>
        <taxon>Bacteria</taxon>
        <taxon>Pseudomonadati</taxon>
        <taxon>Pseudomonadota</taxon>
        <taxon>Gammaproteobacteria</taxon>
        <taxon>Vibrionales</taxon>
        <taxon>Vibrionaceae</taxon>
        <taxon>Vibrio</taxon>
    </lineage>
</organism>
<reference evidence="4" key="1">
    <citation type="submission" date="2015-12" db="EMBL/GenBank/DDBJ databases">
        <authorList>
            <person name="Tarr C.L."/>
            <person name="Gladney L.M."/>
        </authorList>
    </citation>
    <scope>NUCLEOTIDE SEQUENCE [LARGE SCALE GENOMIC DNA]</scope>
    <source>
        <strain evidence="4">2756-81</strain>
    </source>
</reference>
<sequence>MNTDYSWFDSITMPLIIVNDKLELCYLNQCAQSLVDKHERGKDFIRFLRLEKCDCRVDDVLERLLKNLKLNQTTELNECSIIGKPFESQLLITKLSSGLFLIQINLKQTISTSSLSLFNISPIAIMITDENDIILSVNHAFEQLLGYHQHELLGLTPNALRSGLHDDDILTTMWQRVNCEGSWEGEIHHRHRNDSIVTSTLSIRRYFESERCYYFSFLNDVSAHFKEIKKLKKFAYFDYLTKLPNRFLLESEFNYYKSKYNSFNLTFIDLGEFKKINDNFGHEVGDKALIEVSQFLLTLFCDSFVCRYGGDEFIILSNINDFSFEKPLNREIDIYGNTFNIQIHFGTAEYPKDGDCLESMIKIADKIMYDHKFGTKNRH</sequence>
<feature type="domain" description="PAS" evidence="1">
    <location>
        <begin position="125"/>
        <end position="168"/>
    </location>
</feature>
<evidence type="ECO:0000313" key="4">
    <source>
        <dbReference type="Proteomes" id="UP000075349"/>
    </source>
</evidence>
<dbReference type="NCBIfam" id="TIGR00254">
    <property type="entry name" value="GGDEF"/>
    <property type="match status" value="1"/>
</dbReference>
<dbReference type="EMBL" id="LOMK01000001">
    <property type="protein sequence ID" value="KYN26164.1"/>
    <property type="molecule type" value="Genomic_DNA"/>
</dbReference>
<dbReference type="InterPro" id="IPR043128">
    <property type="entry name" value="Rev_trsase/Diguanyl_cyclase"/>
</dbReference>
<dbReference type="InterPro" id="IPR035965">
    <property type="entry name" value="PAS-like_dom_sf"/>
</dbReference>
<dbReference type="InterPro" id="IPR052163">
    <property type="entry name" value="DGC-Regulatory_Protein"/>
</dbReference>
<proteinExistence type="predicted"/>
<accession>A0A151JJZ8</accession>
<feature type="domain" description="GGDEF" evidence="2">
    <location>
        <begin position="261"/>
        <end position="379"/>
    </location>
</feature>
<dbReference type="Pfam" id="PF00990">
    <property type="entry name" value="GGDEF"/>
    <property type="match status" value="1"/>
</dbReference>
<dbReference type="PROSITE" id="PS50112">
    <property type="entry name" value="PAS"/>
    <property type="match status" value="1"/>
</dbReference>
<name>A0A151JJZ8_9VIBR</name>
<dbReference type="CDD" id="cd01949">
    <property type="entry name" value="GGDEF"/>
    <property type="match status" value="1"/>
</dbReference>
<dbReference type="SUPFAM" id="SSF55073">
    <property type="entry name" value="Nucleotide cyclase"/>
    <property type="match status" value="1"/>
</dbReference>
<dbReference type="Gene3D" id="3.30.70.270">
    <property type="match status" value="1"/>
</dbReference>
<gene>
    <name evidence="3" type="ORF">AUQ44_13515</name>
</gene>
<dbReference type="NCBIfam" id="TIGR00229">
    <property type="entry name" value="sensory_box"/>
    <property type="match status" value="1"/>
</dbReference>
<dbReference type="InterPro" id="IPR029787">
    <property type="entry name" value="Nucleotide_cyclase"/>
</dbReference>
<evidence type="ECO:0000259" key="2">
    <source>
        <dbReference type="PROSITE" id="PS50887"/>
    </source>
</evidence>
<dbReference type="InterPro" id="IPR000014">
    <property type="entry name" value="PAS"/>
</dbReference>
<comment type="caution">
    <text evidence="3">The sequence shown here is derived from an EMBL/GenBank/DDBJ whole genome shotgun (WGS) entry which is preliminary data.</text>
</comment>
<dbReference type="PANTHER" id="PTHR46663:SF3">
    <property type="entry name" value="SLL0267 PROTEIN"/>
    <property type="match status" value="1"/>
</dbReference>